<proteinExistence type="predicted"/>
<sequence>MGCTAGVSARRIVDGLRPAALDDLRLSEAMHAVAHGFATAGLDVCVEGRGIVAGIPAAVEVAALRVATEALHNTARHSGARDAAGGRARGRRPSAPVHNR</sequence>
<dbReference type="InterPro" id="IPR050482">
    <property type="entry name" value="Sensor_HK_TwoCompSys"/>
</dbReference>
<keyword evidence="4" id="KW-0418">Kinase</keyword>
<keyword evidence="3" id="KW-0808">Transferase</keyword>
<dbReference type="Gene3D" id="3.30.565.10">
    <property type="entry name" value="Histidine kinase-like ATPase, C-terminal domain"/>
    <property type="match status" value="1"/>
</dbReference>
<evidence type="ECO:0000256" key="4">
    <source>
        <dbReference type="ARBA" id="ARBA00022777"/>
    </source>
</evidence>
<comment type="caution">
    <text evidence="7">The sequence shown here is derived from an EMBL/GenBank/DDBJ whole genome shotgun (WGS) entry which is preliminary data.</text>
</comment>
<dbReference type="RefSeq" id="WP_345207159.1">
    <property type="nucleotide sequence ID" value="NZ_BAABGM010000017.1"/>
</dbReference>
<protein>
    <recommendedName>
        <fullName evidence="2">histidine kinase</fullName>
        <ecNumber evidence="2">2.7.13.3</ecNumber>
    </recommendedName>
</protein>
<evidence type="ECO:0000313" key="8">
    <source>
        <dbReference type="Proteomes" id="UP001500945"/>
    </source>
</evidence>
<reference evidence="8" key="1">
    <citation type="journal article" date="2019" name="Int. J. Syst. Evol. Microbiol.">
        <title>The Global Catalogue of Microorganisms (GCM) 10K type strain sequencing project: providing services to taxonomists for standard genome sequencing and annotation.</title>
        <authorList>
            <consortium name="The Broad Institute Genomics Platform"/>
            <consortium name="The Broad Institute Genome Sequencing Center for Infectious Disease"/>
            <person name="Wu L."/>
            <person name="Ma J."/>
        </authorList>
    </citation>
    <scope>NUCLEOTIDE SEQUENCE [LARGE SCALE GENOMIC DNA]</scope>
    <source>
        <strain evidence="8">JCM 17809</strain>
    </source>
</reference>
<name>A0ABP8KLT1_9MICO</name>
<accession>A0ABP8KLT1</accession>
<gene>
    <name evidence="7" type="ORF">GCM10023168_28490</name>
</gene>
<evidence type="ECO:0000256" key="6">
    <source>
        <dbReference type="SAM" id="MobiDB-lite"/>
    </source>
</evidence>
<comment type="catalytic activity">
    <reaction evidence="1">
        <text>ATP + protein L-histidine = ADP + protein N-phospho-L-histidine.</text>
        <dbReference type="EC" id="2.7.13.3"/>
    </reaction>
</comment>
<dbReference type="Proteomes" id="UP001500945">
    <property type="component" value="Unassembled WGS sequence"/>
</dbReference>
<organism evidence="7 8">
    <name type="scientific">Fodinibacter luteus</name>
    <dbReference type="NCBI Taxonomy" id="552064"/>
    <lineage>
        <taxon>Bacteria</taxon>
        <taxon>Bacillati</taxon>
        <taxon>Actinomycetota</taxon>
        <taxon>Actinomycetes</taxon>
        <taxon>Micrococcales</taxon>
        <taxon>Intrasporangiaceae</taxon>
        <taxon>Fodinibacter (ex Wang et al. 2009)</taxon>
    </lineage>
</organism>
<evidence type="ECO:0000256" key="2">
    <source>
        <dbReference type="ARBA" id="ARBA00012438"/>
    </source>
</evidence>
<evidence type="ECO:0000256" key="5">
    <source>
        <dbReference type="ARBA" id="ARBA00023012"/>
    </source>
</evidence>
<evidence type="ECO:0000256" key="1">
    <source>
        <dbReference type="ARBA" id="ARBA00000085"/>
    </source>
</evidence>
<keyword evidence="5" id="KW-0902">Two-component regulatory system</keyword>
<evidence type="ECO:0000256" key="3">
    <source>
        <dbReference type="ARBA" id="ARBA00022679"/>
    </source>
</evidence>
<dbReference type="EC" id="2.7.13.3" evidence="2"/>
<dbReference type="PANTHER" id="PTHR24421:SF10">
    <property type="entry name" value="NITRATE_NITRITE SENSOR PROTEIN NARQ"/>
    <property type="match status" value="1"/>
</dbReference>
<dbReference type="InterPro" id="IPR036890">
    <property type="entry name" value="HATPase_C_sf"/>
</dbReference>
<dbReference type="PANTHER" id="PTHR24421">
    <property type="entry name" value="NITRATE/NITRITE SENSOR PROTEIN NARX-RELATED"/>
    <property type="match status" value="1"/>
</dbReference>
<dbReference type="EMBL" id="BAABGM010000017">
    <property type="protein sequence ID" value="GAA4409606.1"/>
    <property type="molecule type" value="Genomic_DNA"/>
</dbReference>
<keyword evidence="8" id="KW-1185">Reference proteome</keyword>
<evidence type="ECO:0000313" key="7">
    <source>
        <dbReference type="EMBL" id="GAA4409606.1"/>
    </source>
</evidence>
<feature type="region of interest" description="Disordered" evidence="6">
    <location>
        <begin position="73"/>
        <end position="100"/>
    </location>
</feature>